<keyword evidence="1" id="KW-1133">Transmembrane helix</keyword>
<reference evidence="2 3" key="1">
    <citation type="submission" date="2021-05" db="EMBL/GenBank/DDBJ databases">
        <title>Novel species in genus Cellulomonas.</title>
        <authorList>
            <person name="Zhang G."/>
        </authorList>
    </citation>
    <scope>NUCLEOTIDE SEQUENCE [LARGE SCALE GENOMIC DNA]</scope>
    <source>
        <strain evidence="3">zg-ZUI222</strain>
    </source>
</reference>
<dbReference type="EMBL" id="CP074405">
    <property type="protein sequence ID" value="QVI62149.1"/>
    <property type="molecule type" value="Genomic_DNA"/>
</dbReference>
<dbReference type="Proteomes" id="UP000677804">
    <property type="component" value="Chromosome"/>
</dbReference>
<evidence type="ECO:0000313" key="3">
    <source>
        <dbReference type="Proteomes" id="UP000677804"/>
    </source>
</evidence>
<sequence>MTGPDAFTDTAFTDTLLTAADTVPADRAPAAADPAGAPGRPLRVALWTLLLVAVVGNLVTSTAGWIAVSISLGVLVLVLVGALVVEHRRMGP</sequence>
<protein>
    <submittedName>
        <fullName evidence="2">Uncharacterized protein</fullName>
    </submittedName>
</protein>
<keyword evidence="3" id="KW-1185">Reference proteome</keyword>
<evidence type="ECO:0000313" key="2">
    <source>
        <dbReference type="EMBL" id="QVI62149.1"/>
    </source>
</evidence>
<name>A0ABX8D3Y7_9CELL</name>
<dbReference type="RefSeq" id="WP_207339717.1">
    <property type="nucleotide sequence ID" value="NZ_CP074405.1"/>
</dbReference>
<organism evidence="2 3">
    <name type="scientific">Cellulomonas wangleii</name>
    <dbReference type="NCBI Taxonomy" id="2816956"/>
    <lineage>
        <taxon>Bacteria</taxon>
        <taxon>Bacillati</taxon>
        <taxon>Actinomycetota</taxon>
        <taxon>Actinomycetes</taxon>
        <taxon>Micrococcales</taxon>
        <taxon>Cellulomonadaceae</taxon>
        <taxon>Cellulomonas</taxon>
    </lineage>
</organism>
<gene>
    <name evidence="2" type="ORF">KG103_17320</name>
</gene>
<keyword evidence="1" id="KW-0812">Transmembrane</keyword>
<accession>A0ABX8D3Y7</accession>
<keyword evidence="1" id="KW-0472">Membrane</keyword>
<evidence type="ECO:0000256" key="1">
    <source>
        <dbReference type="SAM" id="Phobius"/>
    </source>
</evidence>
<proteinExistence type="predicted"/>
<feature type="transmembrane region" description="Helical" evidence="1">
    <location>
        <begin position="65"/>
        <end position="85"/>
    </location>
</feature>